<sequence>MKFFAQKIFIVFLSGALGAGLILPGFAVAEDVAPATEIQTGFKISDFLGGALDLLRKDSVPIDKVQERAGTEKDLVNQMFWVFAKVLVKHMTDQIVNLIRTGGQSGSPLFVTNWSDFLLDAADQASGVFLKELNLTRLCEPFAPQLRIIFNTGRRSMQDRFRCTVSAVAGNLQNFFNDFNSGGWATWIQLTEVQNNPYGAYLGLLEENEKRQTIAVEAKLNEALAARGFLNLEECEDVLIEADGGYDEPETKKRCQTVSPGAWLENRLGEATTADIKQLNLADSFNEILMASLQALLQNLFFQQGGLRSADISGIGTQQDLDSIKENGIIVSHVDEAILLTESVITTKENSLALVTDEITILQSLRACKQLKSEPLAEVDNQISTATTTKLRIENEIVEQTIFKEILKDDKLAMQLAETVKEFQDAFTKTQSDVSRTASLSVAQSENAGIAADKKKAEDDLAACLAPPAP</sequence>
<accession>A0A1F5XHX7</accession>
<reference evidence="2 3" key="1">
    <citation type="journal article" date="2016" name="Nat. Commun.">
        <title>Thousands of microbial genomes shed light on interconnected biogeochemical processes in an aquifer system.</title>
        <authorList>
            <person name="Anantharaman K."/>
            <person name="Brown C.T."/>
            <person name="Hug L.A."/>
            <person name="Sharon I."/>
            <person name="Castelle C.J."/>
            <person name="Probst A.J."/>
            <person name="Thomas B.C."/>
            <person name="Singh A."/>
            <person name="Wilkins M.J."/>
            <person name="Karaoz U."/>
            <person name="Brodie E.L."/>
            <person name="Williams K.H."/>
            <person name="Hubbard S.S."/>
            <person name="Banfield J.F."/>
        </authorList>
    </citation>
    <scope>NUCLEOTIDE SEQUENCE [LARGE SCALE GENOMIC DNA]</scope>
</reference>
<dbReference type="Proteomes" id="UP000177346">
    <property type="component" value="Unassembled WGS sequence"/>
</dbReference>
<name>A0A1F5XHX7_9BACT</name>
<gene>
    <name evidence="2" type="ORF">A3B19_02955</name>
</gene>
<feature type="compositionally biased region" description="Polar residues" evidence="1">
    <location>
        <begin position="432"/>
        <end position="447"/>
    </location>
</feature>
<feature type="region of interest" description="Disordered" evidence="1">
    <location>
        <begin position="432"/>
        <end position="451"/>
    </location>
</feature>
<protein>
    <submittedName>
        <fullName evidence="2">Uncharacterized protein</fullName>
    </submittedName>
</protein>
<evidence type="ECO:0000256" key="1">
    <source>
        <dbReference type="SAM" id="MobiDB-lite"/>
    </source>
</evidence>
<dbReference type="AlphaFoldDB" id="A0A1F5XHX7"/>
<comment type="caution">
    <text evidence="2">The sequence shown here is derived from an EMBL/GenBank/DDBJ whole genome shotgun (WGS) entry which is preliminary data.</text>
</comment>
<dbReference type="EMBL" id="MFIF01000005">
    <property type="protein sequence ID" value="OGF87514.1"/>
    <property type="molecule type" value="Genomic_DNA"/>
</dbReference>
<proteinExistence type="predicted"/>
<evidence type="ECO:0000313" key="2">
    <source>
        <dbReference type="EMBL" id="OGF87514.1"/>
    </source>
</evidence>
<evidence type="ECO:0000313" key="3">
    <source>
        <dbReference type="Proteomes" id="UP000177346"/>
    </source>
</evidence>
<organism evidence="2 3">
    <name type="scientific">Candidatus Giovannonibacteria bacterium RIFCSPLOWO2_01_FULL_46_32</name>
    <dbReference type="NCBI Taxonomy" id="1798353"/>
    <lineage>
        <taxon>Bacteria</taxon>
        <taxon>Candidatus Giovannoniibacteriota</taxon>
    </lineage>
</organism>